<dbReference type="Proteomes" id="UP000449906">
    <property type="component" value="Unassembled WGS sequence"/>
</dbReference>
<feature type="domain" description="Helicase ATP-binding" evidence="2">
    <location>
        <begin position="25"/>
        <end position="201"/>
    </location>
</feature>
<gene>
    <name evidence="3" type="ORF">F9L07_22765</name>
</gene>
<protein>
    <submittedName>
        <fullName evidence="3">Helicase</fullName>
    </submittedName>
</protein>
<keyword evidence="3" id="KW-0547">Nucleotide-binding</keyword>
<accession>A0A7J5DTE3</accession>
<dbReference type="Gene3D" id="3.40.50.300">
    <property type="entry name" value="P-loop containing nucleotide triphosphate hydrolases"/>
    <property type="match status" value="2"/>
</dbReference>
<evidence type="ECO:0000313" key="3">
    <source>
        <dbReference type="EMBL" id="KAB2808341.1"/>
    </source>
</evidence>
<dbReference type="RefSeq" id="WP_151582021.1">
    <property type="nucleotide sequence ID" value="NZ_WBVM01000003.1"/>
</dbReference>
<reference evidence="3 4" key="1">
    <citation type="submission" date="2019-09" db="EMBL/GenBank/DDBJ databases">
        <title>Pimelobacter sp. isolated from Paulinella.</title>
        <authorList>
            <person name="Jeong S.E."/>
        </authorList>
    </citation>
    <scope>NUCLEOTIDE SEQUENCE [LARGE SCALE GENOMIC DNA]</scope>
    <source>
        <strain evidence="3 4">Pch-N</strain>
    </source>
</reference>
<keyword evidence="3" id="KW-0067">ATP-binding</keyword>
<dbReference type="SMART" id="SM00487">
    <property type="entry name" value="DEXDc"/>
    <property type="match status" value="1"/>
</dbReference>
<comment type="caution">
    <text evidence="3">The sequence shown here is derived from an EMBL/GenBank/DDBJ whole genome shotgun (WGS) entry which is preliminary data.</text>
</comment>
<dbReference type="InterPro" id="IPR014001">
    <property type="entry name" value="Helicase_ATP-bd"/>
</dbReference>
<keyword evidence="1" id="KW-0378">Hydrolase</keyword>
<dbReference type="GO" id="GO:0031297">
    <property type="term" value="P:replication fork processing"/>
    <property type="evidence" value="ECO:0007669"/>
    <property type="project" value="TreeGrafter"/>
</dbReference>
<dbReference type="PANTHER" id="PTHR45766:SF6">
    <property type="entry name" value="SWI_SNF-RELATED MATRIX-ASSOCIATED ACTIN-DEPENDENT REGULATOR OF CHROMATIN SUBFAMILY A-LIKE PROTEIN 1"/>
    <property type="match status" value="1"/>
</dbReference>
<dbReference type="EMBL" id="WBVM01000003">
    <property type="protein sequence ID" value="KAB2808341.1"/>
    <property type="molecule type" value="Genomic_DNA"/>
</dbReference>
<keyword evidence="3" id="KW-0347">Helicase</keyword>
<dbReference type="PANTHER" id="PTHR45766">
    <property type="entry name" value="DNA ANNEALING HELICASE AND ENDONUCLEASE ZRANB3 FAMILY MEMBER"/>
    <property type="match status" value="1"/>
</dbReference>
<proteinExistence type="predicted"/>
<organism evidence="3 4">
    <name type="scientific">Nocardioides simplex</name>
    <name type="common">Arthrobacter simplex</name>
    <dbReference type="NCBI Taxonomy" id="2045"/>
    <lineage>
        <taxon>Bacteria</taxon>
        <taxon>Bacillati</taxon>
        <taxon>Actinomycetota</taxon>
        <taxon>Actinomycetes</taxon>
        <taxon>Propionibacteriales</taxon>
        <taxon>Nocardioidaceae</taxon>
        <taxon>Pimelobacter</taxon>
    </lineage>
</organism>
<evidence type="ECO:0000259" key="2">
    <source>
        <dbReference type="SMART" id="SM00487"/>
    </source>
</evidence>
<dbReference type="SUPFAM" id="SSF52540">
    <property type="entry name" value="P-loop containing nucleoside triphosphate hydrolases"/>
    <property type="match status" value="2"/>
</dbReference>
<name>A0A7J5DTE3_NOCSI</name>
<sequence>MTAYAEYLAQRAQLANAGGFDPVHMPDHLFDFQRVLVDFAVQQGRAALFADCGLGKTPMSLAWAQNVHEHTGKPVLLLTPLAVGFQVVAEGHRFGYDVEQSRSGKPAAPITVTNYEQLEKFDHSDFGGVVCDESSILKAFDGKTKAIVTEFLRLVPFRLLATATAAPNDYTELGTSSEALGGLGYMDMLTRFFINKDRSISSRGRTQHRITGNPTDVGGAIKWRLKGHAEEPFWRWLATWARAIRRPSDYGFDDGAFVLPELVERVHLVEPESVRDGFLLNLPAVGLREEREETRRTLDERCEAASAALEDADAAVAWCHLNDESATLARLIKGAVELTGSDSLFEKEEKLAAFTRGEIRVLVTKPSLGAWGLNWQHAHRMTYFPSHSYEQMYQAIRRMWRFGQTQPVEVDVITTPGGEQILTNLHRKAAAADAMFAALVAHMNDALGVTSHAYDNEMEVPAWLAS</sequence>
<dbReference type="GO" id="GO:0016787">
    <property type="term" value="F:hydrolase activity"/>
    <property type="evidence" value="ECO:0007669"/>
    <property type="project" value="UniProtKB-KW"/>
</dbReference>
<evidence type="ECO:0000256" key="1">
    <source>
        <dbReference type="ARBA" id="ARBA00022801"/>
    </source>
</evidence>
<dbReference type="GO" id="GO:0004386">
    <property type="term" value="F:helicase activity"/>
    <property type="evidence" value="ECO:0007669"/>
    <property type="project" value="UniProtKB-KW"/>
</dbReference>
<dbReference type="GO" id="GO:0006281">
    <property type="term" value="P:DNA repair"/>
    <property type="evidence" value="ECO:0007669"/>
    <property type="project" value="TreeGrafter"/>
</dbReference>
<dbReference type="AlphaFoldDB" id="A0A7J5DTE3"/>
<dbReference type="InterPro" id="IPR027417">
    <property type="entry name" value="P-loop_NTPase"/>
</dbReference>
<evidence type="ECO:0000313" key="4">
    <source>
        <dbReference type="Proteomes" id="UP000449906"/>
    </source>
</evidence>